<accession>A0A975BP55</accession>
<dbReference type="KEGG" id="dmm:dnm_050920"/>
<organism evidence="1 2">
    <name type="scientific">Desulfonema magnum</name>
    <dbReference type="NCBI Taxonomy" id="45655"/>
    <lineage>
        <taxon>Bacteria</taxon>
        <taxon>Pseudomonadati</taxon>
        <taxon>Thermodesulfobacteriota</taxon>
        <taxon>Desulfobacteria</taxon>
        <taxon>Desulfobacterales</taxon>
        <taxon>Desulfococcaceae</taxon>
        <taxon>Desulfonema</taxon>
    </lineage>
</organism>
<dbReference type="GO" id="GO:0110001">
    <property type="term" value="C:toxin-antitoxin complex"/>
    <property type="evidence" value="ECO:0007669"/>
    <property type="project" value="InterPro"/>
</dbReference>
<dbReference type="GO" id="GO:0004519">
    <property type="term" value="F:endonuclease activity"/>
    <property type="evidence" value="ECO:0007669"/>
    <property type="project" value="InterPro"/>
</dbReference>
<protein>
    <submittedName>
        <fullName evidence="1">Toxin-antitoxin system, antitoxin component HigB domain-containing protein</fullName>
    </submittedName>
</protein>
<dbReference type="Proteomes" id="UP000663722">
    <property type="component" value="Chromosome"/>
</dbReference>
<dbReference type="EMBL" id="CP061800">
    <property type="protein sequence ID" value="QTA89045.1"/>
    <property type="molecule type" value="Genomic_DNA"/>
</dbReference>
<gene>
    <name evidence="1" type="ORF">dnm_050920</name>
</gene>
<dbReference type="Pfam" id="PF09907">
    <property type="entry name" value="HigB_toxin"/>
    <property type="match status" value="1"/>
</dbReference>
<dbReference type="InterPro" id="IPR018669">
    <property type="entry name" value="Toxin_HigB"/>
</dbReference>
<dbReference type="GO" id="GO:0003723">
    <property type="term" value="F:RNA binding"/>
    <property type="evidence" value="ECO:0007669"/>
    <property type="project" value="InterPro"/>
</dbReference>
<evidence type="ECO:0000313" key="2">
    <source>
        <dbReference type="Proteomes" id="UP000663722"/>
    </source>
</evidence>
<proteinExistence type="predicted"/>
<dbReference type="RefSeq" id="WP_207683547.1">
    <property type="nucleotide sequence ID" value="NZ_CP061800.1"/>
</dbReference>
<reference evidence="1" key="1">
    <citation type="journal article" date="2021" name="Microb. Physiol.">
        <title>Proteogenomic Insights into the Physiology of Marine, Sulfate-Reducing, Filamentous Desulfonema limicola and Desulfonema magnum.</title>
        <authorList>
            <person name="Schnaars V."/>
            <person name="Wohlbrand L."/>
            <person name="Scheve S."/>
            <person name="Hinrichs C."/>
            <person name="Reinhardt R."/>
            <person name="Rabus R."/>
        </authorList>
    </citation>
    <scope>NUCLEOTIDE SEQUENCE</scope>
    <source>
        <strain evidence="1">4be13</strain>
    </source>
</reference>
<keyword evidence="2" id="KW-1185">Reference proteome</keyword>
<name>A0A975BP55_9BACT</name>
<sequence length="100" mass="11883">MHIIARKTLIEFAEKYPDAKAPLKRWWTVCRKNNFGSFAELKRTFGSADIVLNCLIFNIGEGKYRLVARVNFTAYRLWIKYILPHKAYEKLNLREDEKCQ</sequence>
<dbReference type="AlphaFoldDB" id="A0A975BP55"/>
<evidence type="ECO:0000313" key="1">
    <source>
        <dbReference type="EMBL" id="QTA89045.1"/>
    </source>
</evidence>